<proteinExistence type="predicted"/>
<dbReference type="EMBL" id="CP028271">
    <property type="protein sequence ID" value="QHM73817.1"/>
    <property type="molecule type" value="Genomic_DNA"/>
</dbReference>
<feature type="transmembrane region" description="Helical" evidence="1">
    <location>
        <begin position="64"/>
        <end position="82"/>
    </location>
</feature>
<evidence type="ECO:0000256" key="1">
    <source>
        <dbReference type="SAM" id="Phobius"/>
    </source>
</evidence>
<gene>
    <name evidence="2" type="ORF">C7M51_04175</name>
</gene>
<dbReference type="Proteomes" id="UP000464053">
    <property type="component" value="Chromosome"/>
</dbReference>
<keyword evidence="1" id="KW-1133">Transmembrane helix</keyword>
<evidence type="ECO:0000313" key="3">
    <source>
        <dbReference type="Proteomes" id="UP000464053"/>
    </source>
</evidence>
<protein>
    <submittedName>
        <fullName evidence="2">Uncharacterized protein</fullName>
    </submittedName>
</protein>
<sequence>MKSLLRMILKALLFFAIFMVCAFLIPYGWAVDRLTGEMSLDTAINLSRILLGEDYPEPYDFIDSLLKMGLNILVTIVVYSIIMKGIKCRKS</sequence>
<evidence type="ECO:0000313" key="2">
    <source>
        <dbReference type="EMBL" id="QHM73817.1"/>
    </source>
</evidence>
<dbReference type="RefSeq" id="WP_160623384.1">
    <property type="nucleotide sequence ID" value="NZ_CP028271.1"/>
</dbReference>
<dbReference type="AlphaFoldDB" id="A0A6P1Q6Z6"/>
<keyword evidence="3" id="KW-1185">Reference proteome</keyword>
<dbReference type="KEGG" id="mint:C7M51_04175"/>
<keyword evidence="1" id="KW-0812">Transmembrane</keyword>
<name>A0A6P1Q6Z6_9GAMM</name>
<reference evidence="2 3" key="1">
    <citation type="submission" date="2018-03" db="EMBL/GenBank/DDBJ databases">
        <title>Pantoea intestinalis SRCM103226 isolated form the mealworm.</title>
        <authorList>
            <person name="Jeong D.-Y."/>
            <person name="Kim J.W."/>
        </authorList>
    </citation>
    <scope>NUCLEOTIDE SEQUENCE [LARGE SCALE GENOMIC DNA]</scope>
    <source>
        <strain evidence="2 3">SRCM103226</strain>
    </source>
</reference>
<dbReference type="OrthoDB" id="6556124at2"/>
<feature type="transmembrane region" description="Helical" evidence="1">
    <location>
        <begin position="12"/>
        <end position="30"/>
    </location>
</feature>
<organism evidence="2 3">
    <name type="scientific">Mixta intestinalis</name>
    <dbReference type="NCBI Taxonomy" id="1615494"/>
    <lineage>
        <taxon>Bacteria</taxon>
        <taxon>Pseudomonadati</taxon>
        <taxon>Pseudomonadota</taxon>
        <taxon>Gammaproteobacteria</taxon>
        <taxon>Enterobacterales</taxon>
        <taxon>Erwiniaceae</taxon>
        <taxon>Mixta</taxon>
    </lineage>
</organism>
<accession>A0A6P1Q6Z6</accession>
<keyword evidence="1" id="KW-0472">Membrane</keyword>